<comment type="caution">
    <text evidence="1">The sequence shown here is derived from an EMBL/GenBank/DDBJ whole genome shotgun (WGS) entry which is preliminary data.</text>
</comment>
<dbReference type="EMBL" id="WJEE01000001">
    <property type="protein sequence ID" value="MRI64775.1"/>
    <property type="molecule type" value="Genomic_DNA"/>
</dbReference>
<name>A0A6N7QV66_9BACI</name>
<proteinExistence type="predicted"/>
<sequence length="247" mass="29043">MNKNLSGQNNIELNCLNKVRERLSLDVCFGVSEENYEDLKMWLESAVPNKKSSEFPDFLFEGGIIEHFSVTSSFEGRKGSKQKAESSKLQAKSQRDFLLKLEKSQVDNVTKHSVGKYLENHSHLNINKSIKKNWEKHIISYDNYCLKEKHSIFLMEYTDFALQTAIENEDRPVTIYDSYRISADKELLKWIYDFKDKIEYLILFHEKSLEVIRTDKIKEIMGNLPNAWFNPVVGMETHRYVGWKQEK</sequence>
<gene>
    <name evidence="1" type="ORF">GH885_00250</name>
</gene>
<reference evidence="1 2" key="1">
    <citation type="submission" date="2019-10" db="EMBL/GenBank/DDBJ databases">
        <title>Gracilibacillus salitolerans sp. nov., a moderate halophile isolated from a saline soil in northwest China.</title>
        <authorList>
            <person name="Gan L."/>
        </authorList>
    </citation>
    <scope>NUCLEOTIDE SEQUENCE [LARGE SCALE GENOMIC DNA]</scope>
    <source>
        <strain evidence="1 2">TP2-8</strain>
    </source>
</reference>
<evidence type="ECO:0000313" key="2">
    <source>
        <dbReference type="Proteomes" id="UP000435187"/>
    </source>
</evidence>
<dbReference type="AlphaFoldDB" id="A0A6N7QV66"/>
<protein>
    <submittedName>
        <fullName evidence="1">Uncharacterized protein</fullName>
    </submittedName>
</protein>
<dbReference type="Proteomes" id="UP000435187">
    <property type="component" value="Unassembled WGS sequence"/>
</dbReference>
<dbReference type="RefSeq" id="WP_153833672.1">
    <property type="nucleotide sequence ID" value="NZ_JBHUMW010000007.1"/>
</dbReference>
<keyword evidence="2" id="KW-1185">Reference proteome</keyword>
<accession>A0A6N7QV66</accession>
<organism evidence="1 2">
    <name type="scientific">Gracilibacillus thailandensis</name>
    <dbReference type="NCBI Taxonomy" id="563735"/>
    <lineage>
        <taxon>Bacteria</taxon>
        <taxon>Bacillati</taxon>
        <taxon>Bacillota</taxon>
        <taxon>Bacilli</taxon>
        <taxon>Bacillales</taxon>
        <taxon>Bacillaceae</taxon>
        <taxon>Gracilibacillus</taxon>
    </lineage>
</organism>
<evidence type="ECO:0000313" key="1">
    <source>
        <dbReference type="EMBL" id="MRI64775.1"/>
    </source>
</evidence>